<accession>A0A3M7T9Y3</accession>
<comment type="caution">
    <text evidence="2">The sequence shown here is derived from an EMBL/GenBank/DDBJ whole genome shotgun (WGS) entry which is preliminary data.</text>
</comment>
<keyword evidence="1" id="KW-0732">Signal</keyword>
<sequence>MLWKIFIFFLGFCIGSDMLTTDNQTAKYFELQEAVKYLLLNTEIRRNSSLKSFEINAVKSGLIEINCLVQGFKFISTLSTHKLVNKNLKISHFFTAAHSHFSLEPRSRFSDLLSLFWPKKNSQKIKELRYHLLQGKLI</sequence>
<proteinExistence type="predicted"/>
<dbReference type="EMBL" id="REGN01000062">
    <property type="protein sequence ID" value="RNA44727.1"/>
    <property type="molecule type" value="Genomic_DNA"/>
</dbReference>
<dbReference type="AlphaFoldDB" id="A0A3M7T9Y3"/>
<evidence type="ECO:0000313" key="2">
    <source>
        <dbReference type="EMBL" id="RNA44727.1"/>
    </source>
</evidence>
<gene>
    <name evidence="2" type="ORF">BpHYR1_028680</name>
</gene>
<keyword evidence="3" id="KW-1185">Reference proteome</keyword>
<protein>
    <submittedName>
        <fullName evidence="2">Uncharacterized protein</fullName>
    </submittedName>
</protein>
<evidence type="ECO:0000256" key="1">
    <source>
        <dbReference type="SAM" id="SignalP"/>
    </source>
</evidence>
<evidence type="ECO:0000313" key="3">
    <source>
        <dbReference type="Proteomes" id="UP000276133"/>
    </source>
</evidence>
<feature type="chain" id="PRO_5017973838" evidence="1">
    <location>
        <begin position="16"/>
        <end position="138"/>
    </location>
</feature>
<feature type="signal peptide" evidence="1">
    <location>
        <begin position="1"/>
        <end position="15"/>
    </location>
</feature>
<name>A0A3M7T9Y3_BRAPC</name>
<organism evidence="2 3">
    <name type="scientific">Brachionus plicatilis</name>
    <name type="common">Marine rotifer</name>
    <name type="synonym">Brachionus muelleri</name>
    <dbReference type="NCBI Taxonomy" id="10195"/>
    <lineage>
        <taxon>Eukaryota</taxon>
        <taxon>Metazoa</taxon>
        <taxon>Spiralia</taxon>
        <taxon>Gnathifera</taxon>
        <taxon>Rotifera</taxon>
        <taxon>Eurotatoria</taxon>
        <taxon>Monogononta</taxon>
        <taxon>Pseudotrocha</taxon>
        <taxon>Ploima</taxon>
        <taxon>Brachionidae</taxon>
        <taxon>Brachionus</taxon>
    </lineage>
</organism>
<dbReference type="Proteomes" id="UP000276133">
    <property type="component" value="Unassembled WGS sequence"/>
</dbReference>
<reference evidence="2 3" key="1">
    <citation type="journal article" date="2018" name="Sci. Rep.">
        <title>Genomic signatures of local adaptation to the degree of environmental predictability in rotifers.</title>
        <authorList>
            <person name="Franch-Gras L."/>
            <person name="Hahn C."/>
            <person name="Garcia-Roger E.M."/>
            <person name="Carmona M.J."/>
            <person name="Serra M."/>
            <person name="Gomez A."/>
        </authorList>
    </citation>
    <scope>NUCLEOTIDE SEQUENCE [LARGE SCALE GENOMIC DNA]</scope>
    <source>
        <strain evidence="2">HYR1</strain>
    </source>
</reference>